<accession>A0A1J5Q6M9</accession>
<reference evidence="1" key="1">
    <citation type="submission" date="2016-10" db="EMBL/GenBank/DDBJ databases">
        <title>Sequence of Gallionella enrichment culture.</title>
        <authorList>
            <person name="Poehlein A."/>
            <person name="Muehling M."/>
            <person name="Daniel R."/>
        </authorList>
    </citation>
    <scope>NUCLEOTIDE SEQUENCE</scope>
</reference>
<name>A0A1J5Q6M9_9ZZZZ</name>
<sequence length="124" mass="13679">MSDMQAVKQRISVGDARVFIAKNFQIGDLVTTRSFEKSGFRCDTNVLNALTDSGELSRKGSKFAVGSARKGIVRVVELNCYEVAVIREEKEIVFSSDALLSAMPISHPAFHPENCSTRVNRLRG</sequence>
<comment type="caution">
    <text evidence="1">The sequence shown here is derived from an EMBL/GenBank/DDBJ whole genome shotgun (WGS) entry which is preliminary data.</text>
</comment>
<gene>
    <name evidence="1" type="ORF">GALL_388830</name>
</gene>
<protein>
    <submittedName>
        <fullName evidence="1">Uncharacterized protein</fullName>
    </submittedName>
</protein>
<proteinExistence type="predicted"/>
<dbReference type="AlphaFoldDB" id="A0A1J5Q6M9"/>
<evidence type="ECO:0000313" key="1">
    <source>
        <dbReference type="EMBL" id="OIQ79377.1"/>
    </source>
</evidence>
<organism evidence="1">
    <name type="scientific">mine drainage metagenome</name>
    <dbReference type="NCBI Taxonomy" id="410659"/>
    <lineage>
        <taxon>unclassified sequences</taxon>
        <taxon>metagenomes</taxon>
        <taxon>ecological metagenomes</taxon>
    </lineage>
</organism>
<dbReference type="EMBL" id="MLJW01001225">
    <property type="protein sequence ID" value="OIQ79377.1"/>
    <property type="molecule type" value="Genomic_DNA"/>
</dbReference>